<proteinExistence type="predicted"/>
<comment type="caution">
    <text evidence="3">The sequence shown here is derived from an EMBL/GenBank/DDBJ whole genome shotgun (WGS) entry which is preliminary data.</text>
</comment>
<feature type="transmembrane region" description="Helical" evidence="2">
    <location>
        <begin position="101"/>
        <end position="127"/>
    </location>
</feature>
<name>A0ABP8YX59_9ACTN</name>
<keyword evidence="4" id="KW-1185">Reference proteome</keyword>
<evidence type="ECO:0000313" key="4">
    <source>
        <dbReference type="Proteomes" id="UP001499882"/>
    </source>
</evidence>
<evidence type="ECO:0000256" key="1">
    <source>
        <dbReference type="SAM" id="MobiDB-lite"/>
    </source>
</evidence>
<feature type="compositionally biased region" description="Pro residues" evidence="1">
    <location>
        <begin position="13"/>
        <end position="38"/>
    </location>
</feature>
<evidence type="ECO:0000256" key="2">
    <source>
        <dbReference type="SAM" id="Phobius"/>
    </source>
</evidence>
<dbReference type="Proteomes" id="UP001499882">
    <property type="component" value="Unassembled WGS sequence"/>
</dbReference>
<feature type="region of interest" description="Disordered" evidence="1">
    <location>
        <begin position="1"/>
        <end position="38"/>
    </location>
</feature>
<keyword evidence="2" id="KW-0472">Membrane</keyword>
<dbReference type="EMBL" id="BAABKN010000014">
    <property type="protein sequence ID" value="GAA4739219.1"/>
    <property type="molecule type" value="Genomic_DNA"/>
</dbReference>
<feature type="transmembrane region" description="Helical" evidence="2">
    <location>
        <begin position="43"/>
        <end position="67"/>
    </location>
</feature>
<accession>A0ABP8YX59</accession>
<evidence type="ECO:0008006" key="5">
    <source>
        <dbReference type="Google" id="ProtNLM"/>
    </source>
</evidence>
<sequence>MTTGPENPYGGPQQPPYQPPQQPPPPYGYGQPYQPPAPNHPSAMTALVLGIIGLAGILTCGGVTLVLSPFAWAIGSKAVKEIDAAPPGTYSGRDQANAGRITGIIGTVLLVLGIIAVIAVIGLVVAFDGSSSTTYGDY</sequence>
<protein>
    <recommendedName>
        <fullName evidence="5">DUF4190 domain-containing protein</fullName>
    </recommendedName>
</protein>
<organism evidence="3 4">
    <name type="scientific">Nocardioides endophyticus</name>
    <dbReference type="NCBI Taxonomy" id="1353775"/>
    <lineage>
        <taxon>Bacteria</taxon>
        <taxon>Bacillati</taxon>
        <taxon>Actinomycetota</taxon>
        <taxon>Actinomycetes</taxon>
        <taxon>Propionibacteriales</taxon>
        <taxon>Nocardioidaceae</taxon>
        <taxon>Nocardioides</taxon>
    </lineage>
</organism>
<keyword evidence="2" id="KW-0812">Transmembrane</keyword>
<dbReference type="RefSeq" id="WP_345527062.1">
    <property type="nucleotide sequence ID" value="NZ_BAABKN010000014.1"/>
</dbReference>
<gene>
    <name evidence="3" type="ORF">GCM10023350_24530</name>
</gene>
<evidence type="ECO:0000313" key="3">
    <source>
        <dbReference type="EMBL" id="GAA4739219.1"/>
    </source>
</evidence>
<keyword evidence="2" id="KW-1133">Transmembrane helix</keyword>
<reference evidence="4" key="1">
    <citation type="journal article" date="2019" name="Int. J. Syst. Evol. Microbiol.">
        <title>The Global Catalogue of Microorganisms (GCM) 10K type strain sequencing project: providing services to taxonomists for standard genome sequencing and annotation.</title>
        <authorList>
            <consortium name="The Broad Institute Genomics Platform"/>
            <consortium name="The Broad Institute Genome Sequencing Center for Infectious Disease"/>
            <person name="Wu L."/>
            <person name="Ma J."/>
        </authorList>
    </citation>
    <scope>NUCLEOTIDE SEQUENCE [LARGE SCALE GENOMIC DNA]</scope>
    <source>
        <strain evidence="4">JCM 18532</strain>
    </source>
</reference>